<dbReference type="InterPro" id="IPR020904">
    <property type="entry name" value="Sc_DH/Rdtase_CS"/>
</dbReference>
<dbReference type="PROSITE" id="PS00061">
    <property type="entry name" value="ADH_SHORT"/>
    <property type="match status" value="1"/>
</dbReference>
<dbReference type="PRINTS" id="PR00080">
    <property type="entry name" value="SDRFAMILY"/>
</dbReference>
<dbReference type="InterPro" id="IPR036291">
    <property type="entry name" value="NAD(P)-bd_dom_sf"/>
</dbReference>
<proteinExistence type="inferred from homology"/>
<reference evidence="5" key="2">
    <citation type="journal article" date="2023" name="IMA Fungus">
        <title>Comparative genomic study of the Penicillium genus elucidates a diverse pangenome and 15 lateral gene transfer events.</title>
        <authorList>
            <person name="Petersen C."/>
            <person name="Sorensen T."/>
            <person name="Nielsen M.R."/>
            <person name="Sondergaard T.E."/>
            <person name="Sorensen J.L."/>
            <person name="Fitzpatrick D.A."/>
            <person name="Frisvad J.C."/>
            <person name="Nielsen K.L."/>
        </authorList>
    </citation>
    <scope>NUCLEOTIDE SEQUENCE</scope>
    <source>
        <strain evidence="5">IBT 35675</strain>
    </source>
</reference>
<evidence type="ECO:0000313" key="6">
    <source>
        <dbReference type="Proteomes" id="UP001148299"/>
    </source>
</evidence>
<name>A0A9W9V0H7_PENBR</name>
<dbReference type="EMBL" id="JAPZBR010000002">
    <property type="protein sequence ID" value="KAJ5361990.1"/>
    <property type="molecule type" value="Genomic_DNA"/>
</dbReference>
<dbReference type="AlphaFoldDB" id="A0A9W9V0H7"/>
<dbReference type="PANTHER" id="PTHR24320">
    <property type="entry name" value="RETINOL DEHYDROGENASE"/>
    <property type="match status" value="1"/>
</dbReference>
<keyword evidence="2" id="KW-0521">NADP</keyword>
<evidence type="ECO:0008006" key="7">
    <source>
        <dbReference type="Google" id="ProtNLM"/>
    </source>
</evidence>
<dbReference type="Pfam" id="PF00106">
    <property type="entry name" value="adh_short"/>
    <property type="match status" value="1"/>
</dbReference>
<organism evidence="5 6">
    <name type="scientific">Penicillium brevicompactum</name>
    <dbReference type="NCBI Taxonomy" id="5074"/>
    <lineage>
        <taxon>Eukaryota</taxon>
        <taxon>Fungi</taxon>
        <taxon>Dikarya</taxon>
        <taxon>Ascomycota</taxon>
        <taxon>Pezizomycotina</taxon>
        <taxon>Eurotiomycetes</taxon>
        <taxon>Eurotiomycetidae</taxon>
        <taxon>Eurotiales</taxon>
        <taxon>Aspergillaceae</taxon>
        <taxon>Penicillium</taxon>
    </lineage>
</organism>
<reference evidence="5" key="1">
    <citation type="submission" date="2022-12" db="EMBL/GenBank/DDBJ databases">
        <authorList>
            <person name="Petersen C."/>
        </authorList>
    </citation>
    <scope>NUCLEOTIDE SEQUENCE</scope>
    <source>
        <strain evidence="5">IBT 35675</strain>
    </source>
</reference>
<keyword evidence="6" id="KW-1185">Reference proteome</keyword>
<evidence type="ECO:0000256" key="3">
    <source>
        <dbReference type="ARBA" id="ARBA00023002"/>
    </source>
</evidence>
<evidence type="ECO:0000256" key="1">
    <source>
        <dbReference type="ARBA" id="ARBA00006484"/>
    </source>
</evidence>
<keyword evidence="3" id="KW-0560">Oxidoreductase</keyword>
<comment type="caution">
    <text evidence="5">The sequence shown here is derived from an EMBL/GenBank/DDBJ whole genome shotgun (WGS) entry which is preliminary data.</text>
</comment>
<dbReference type="Proteomes" id="UP001148299">
    <property type="component" value="Unassembled WGS sequence"/>
</dbReference>
<dbReference type="SUPFAM" id="SSF51735">
    <property type="entry name" value="NAD(P)-binding Rossmann-fold domains"/>
    <property type="match status" value="1"/>
</dbReference>
<evidence type="ECO:0000256" key="4">
    <source>
        <dbReference type="RuleBase" id="RU000363"/>
    </source>
</evidence>
<evidence type="ECO:0000313" key="5">
    <source>
        <dbReference type="EMBL" id="KAJ5361990.1"/>
    </source>
</evidence>
<dbReference type="InterPro" id="IPR002347">
    <property type="entry name" value="SDR_fam"/>
</dbReference>
<dbReference type="PRINTS" id="PR00081">
    <property type="entry name" value="GDHRDH"/>
</dbReference>
<evidence type="ECO:0000256" key="2">
    <source>
        <dbReference type="ARBA" id="ARBA00022857"/>
    </source>
</evidence>
<dbReference type="Gene3D" id="3.40.50.720">
    <property type="entry name" value="NAD(P)-binding Rossmann-like Domain"/>
    <property type="match status" value="1"/>
</dbReference>
<sequence length="306" mass="32887">MVMVVDRKRSGSRICREDQGTNIDGGIGAETALCLASQSPSTIILAGRDRAKIQPVIEKISHLNPEVNAVFITLDLSSQASVRSAAAEVNRQVDHLDVLINNAAIMACPYGTTPDNLETQFGTNFIGPFLFTGLLLPRLRAAGPGARIVNVSSSAHRFEGIRFDDVDFKDGSVYDTWKAYGQSKTALILMAVHIASKLTSTDIAAFSVHPGSIASNLQRHVDSESISDARVKSQNIVDYEVTDRKSLQQGCSTTLIAALDPSLTELSGSYLSDGQLKDPARHASGTENATKLWNLGEAILGQTFEL</sequence>
<gene>
    <name evidence="5" type="ORF">N7541_002834</name>
</gene>
<dbReference type="PANTHER" id="PTHR24320:SF283">
    <property type="entry name" value="RETINOL DEHYDROGENASE 11"/>
    <property type="match status" value="1"/>
</dbReference>
<dbReference type="GO" id="GO:0016491">
    <property type="term" value="F:oxidoreductase activity"/>
    <property type="evidence" value="ECO:0007669"/>
    <property type="project" value="UniProtKB-KW"/>
</dbReference>
<accession>A0A9W9V0H7</accession>
<comment type="similarity">
    <text evidence="1 4">Belongs to the short-chain dehydrogenases/reductases (SDR) family.</text>
</comment>
<protein>
    <recommendedName>
        <fullName evidence="7">Short-chain dehydrogenase</fullName>
    </recommendedName>
</protein>